<protein>
    <submittedName>
        <fullName evidence="11">L,D-transpeptidase</fullName>
    </submittedName>
</protein>
<organism evidence="11 12">
    <name type="scientific">Nakamurella aerolata</name>
    <dbReference type="NCBI Taxonomy" id="1656892"/>
    <lineage>
        <taxon>Bacteria</taxon>
        <taxon>Bacillati</taxon>
        <taxon>Actinomycetota</taxon>
        <taxon>Actinomycetes</taxon>
        <taxon>Nakamurellales</taxon>
        <taxon>Nakamurellaceae</taxon>
        <taxon>Nakamurella</taxon>
    </lineage>
</organism>
<feature type="active site" description="Proton donor/acceptor" evidence="7">
    <location>
        <position position="406"/>
    </location>
</feature>
<evidence type="ECO:0000313" key="12">
    <source>
        <dbReference type="Proteomes" id="UP000562984"/>
    </source>
</evidence>
<keyword evidence="5" id="KW-0012">Acyltransferase</keyword>
<dbReference type="AlphaFoldDB" id="A0A849A9N7"/>
<feature type="region of interest" description="Disordered" evidence="8">
    <location>
        <begin position="1"/>
        <end position="115"/>
    </location>
</feature>
<reference evidence="11 12" key="1">
    <citation type="submission" date="2020-05" db="EMBL/GenBank/DDBJ databases">
        <title>Nakamurella sp. DB0629 isolated from air conditioner.</title>
        <authorList>
            <person name="Kim D.H."/>
            <person name="Kim D.-U."/>
        </authorList>
    </citation>
    <scope>NUCLEOTIDE SEQUENCE [LARGE SCALE GENOMIC DNA]</scope>
    <source>
        <strain evidence="11 12">DB0629</strain>
    </source>
</reference>
<dbReference type="Proteomes" id="UP000562984">
    <property type="component" value="Unassembled WGS sequence"/>
</dbReference>
<feature type="domain" description="L,D-TPase catalytic" evidence="10">
    <location>
        <begin position="321"/>
        <end position="448"/>
    </location>
</feature>
<dbReference type="CDD" id="cd16913">
    <property type="entry name" value="YkuD_like"/>
    <property type="match status" value="1"/>
</dbReference>
<keyword evidence="6 7" id="KW-0961">Cell wall biogenesis/degradation</keyword>
<dbReference type="GO" id="GO:0005576">
    <property type="term" value="C:extracellular region"/>
    <property type="evidence" value="ECO:0007669"/>
    <property type="project" value="TreeGrafter"/>
</dbReference>
<dbReference type="Pfam" id="PF03734">
    <property type="entry name" value="YkuD"/>
    <property type="match status" value="1"/>
</dbReference>
<dbReference type="Pfam" id="PF17964">
    <property type="entry name" value="Big_10"/>
    <property type="match status" value="1"/>
</dbReference>
<feature type="chain" id="PRO_5039519457" evidence="9">
    <location>
        <begin position="19"/>
        <end position="478"/>
    </location>
</feature>
<evidence type="ECO:0000313" key="11">
    <source>
        <dbReference type="EMBL" id="NNG37249.1"/>
    </source>
</evidence>
<dbReference type="Gene3D" id="2.60.40.3780">
    <property type="match status" value="1"/>
</dbReference>
<dbReference type="InterPro" id="IPR050979">
    <property type="entry name" value="LD-transpeptidase"/>
</dbReference>
<dbReference type="PROSITE" id="PS52029">
    <property type="entry name" value="LD_TPASE"/>
    <property type="match status" value="1"/>
</dbReference>
<feature type="active site" description="Nucleophile" evidence="7">
    <location>
        <position position="424"/>
    </location>
</feature>
<feature type="signal peptide" evidence="9">
    <location>
        <begin position="1"/>
        <end position="18"/>
    </location>
</feature>
<dbReference type="UniPathway" id="UPA00219"/>
<keyword evidence="4 7" id="KW-0573">Peptidoglycan synthesis</keyword>
<comment type="caution">
    <text evidence="11">The sequence shown here is derived from an EMBL/GenBank/DDBJ whole genome shotgun (WGS) entry which is preliminary data.</text>
</comment>
<dbReference type="GO" id="GO:0071555">
    <property type="term" value="P:cell wall organization"/>
    <property type="evidence" value="ECO:0007669"/>
    <property type="project" value="UniProtKB-UniRule"/>
</dbReference>
<keyword evidence="12" id="KW-1185">Reference proteome</keyword>
<feature type="compositionally biased region" description="Low complexity" evidence="8">
    <location>
        <begin position="20"/>
        <end position="42"/>
    </location>
</feature>
<evidence type="ECO:0000256" key="6">
    <source>
        <dbReference type="ARBA" id="ARBA00023316"/>
    </source>
</evidence>
<keyword evidence="3 7" id="KW-0133">Cell shape</keyword>
<keyword evidence="9" id="KW-0732">Signal</keyword>
<dbReference type="PANTHER" id="PTHR30582:SF2">
    <property type="entry name" value="L,D-TRANSPEPTIDASE YCIB-RELATED"/>
    <property type="match status" value="1"/>
</dbReference>
<dbReference type="InterPro" id="IPR038063">
    <property type="entry name" value="Transpep_catalytic_dom"/>
</dbReference>
<evidence type="ECO:0000256" key="5">
    <source>
        <dbReference type="ARBA" id="ARBA00023315"/>
    </source>
</evidence>
<dbReference type="GO" id="GO:0071972">
    <property type="term" value="F:peptidoglycan L,D-transpeptidase activity"/>
    <property type="evidence" value="ECO:0007669"/>
    <property type="project" value="TreeGrafter"/>
</dbReference>
<feature type="compositionally biased region" description="Low complexity" evidence="8">
    <location>
        <begin position="76"/>
        <end position="112"/>
    </location>
</feature>
<dbReference type="EMBL" id="JABEND010000011">
    <property type="protein sequence ID" value="NNG37249.1"/>
    <property type="molecule type" value="Genomic_DNA"/>
</dbReference>
<comment type="pathway">
    <text evidence="1 7">Cell wall biogenesis; peptidoglycan biosynthesis.</text>
</comment>
<dbReference type="RefSeq" id="WP_171200947.1">
    <property type="nucleotide sequence ID" value="NZ_JABEND010000011.1"/>
</dbReference>
<dbReference type="Gene3D" id="2.40.440.10">
    <property type="entry name" value="L,D-transpeptidase catalytic domain-like"/>
    <property type="match status" value="1"/>
</dbReference>
<dbReference type="GO" id="GO:0016746">
    <property type="term" value="F:acyltransferase activity"/>
    <property type="evidence" value="ECO:0007669"/>
    <property type="project" value="UniProtKB-KW"/>
</dbReference>
<dbReference type="InterPro" id="IPR005490">
    <property type="entry name" value="LD_TPept_cat_dom"/>
</dbReference>
<evidence type="ECO:0000256" key="7">
    <source>
        <dbReference type="PROSITE-ProRule" id="PRU01373"/>
    </source>
</evidence>
<dbReference type="SUPFAM" id="SSF141523">
    <property type="entry name" value="L,D-transpeptidase catalytic domain-like"/>
    <property type="match status" value="1"/>
</dbReference>
<sequence length="478" mass="49494">MTALAVLAAGCSSSSGNADPAPVTATAPVTTGPTAPTGPAAGSDNTGTIGATSVAGRVVVSDEPTSAPAGSSGQHPAPSNGSGAAAPSSAAVSSAPSSSAPSSSALSSSAQAKPKPVATISSTPALGSTNISPVTPITVTVGKGTITTIDLVNPSGYHVKGKLSGDKKSWTTAEVLGYGKKYTLTGSATGADGKAVPIKGSYTVVTPKNEVRTTVYPSDGMQVGVAMPIIVKFPFEPEDKALIEKNVSVTTTPKVEGSWGWVKHDADAKGNPVWGLDFRPRTYWPEGTKVHVSAQLYGLRFGAGAYGKTDITSDFTIGRNQVVKADARTHKIVVERDGRPVATYNASYGQETDTVAGHDPKDRQTKSGVHVVNDMKEDTVMRSPLFNYAEKEKWAVRISNNGEFIHANPNTINEQGKANVSHGCINLSLADAEAYFKTAMIGDPVEVTGTDVTLGPADGDIFDWTYSYSQWKDFSAAN</sequence>
<dbReference type="Gene3D" id="2.60.40.3710">
    <property type="match status" value="1"/>
</dbReference>
<proteinExistence type="predicted"/>
<evidence type="ECO:0000256" key="3">
    <source>
        <dbReference type="ARBA" id="ARBA00022960"/>
    </source>
</evidence>
<accession>A0A849A9N7</accession>
<name>A0A849A9N7_9ACTN</name>
<dbReference type="GO" id="GO:0008360">
    <property type="term" value="P:regulation of cell shape"/>
    <property type="evidence" value="ECO:0007669"/>
    <property type="project" value="UniProtKB-UniRule"/>
</dbReference>
<keyword evidence="2" id="KW-0808">Transferase</keyword>
<evidence type="ECO:0000256" key="8">
    <source>
        <dbReference type="SAM" id="MobiDB-lite"/>
    </source>
</evidence>
<evidence type="ECO:0000259" key="10">
    <source>
        <dbReference type="PROSITE" id="PS52029"/>
    </source>
</evidence>
<dbReference type="InterPro" id="IPR041280">
    <property type="entry name" value="Big_10"/>
</dbReference>
<evidence type="ECO:0000256" key="4">
    <source>
        <dbReference type="ARBA" id="ARBA00022984"/>
    </source>
</evidence>
<evidence type="ECO:0000256" key="2">
    <source>
        <dbReference type="ARBA" id="ARBA00022679"/>
    </source>
</evidence>
<evidence type="ECO:0000256" key="9">
    <source>
        <dbReference type="SAM" id="SignalP"/>
    </source>
</evidence>
<gene>
    <name evidence="11" type="ORF">HKD39_16370</name>
</gene>
<dbReference type="CDD" id="cd13432">
    <property type="entry name" value="LDT_IgD_like_2"/>
    <property type="match status" value="1"/>
</dbReference>
<evidence type="ECO:0000256" key="1">
    <source>
        <dbReference type="ARBA" id="ARBA00004752"/>
    </source>
</evidence>
<dbReference type="GO" id="GO:0018104">
    <property type="term" value="P:peptidoglycan-protein cross-linking"/>
    <property type="evidence" value="ECO:0007669"/>
    <property type="project" value="TreeGrafter"/>
</dbReference>
<dbReference type="PANTHER" id="PTHR30582">
    <property type="entry name" value="L,D-TRANSPEPTIDASE"/>
    <property type="match status" value="1"/>
</dbReference>